<evidence type="ECO:0000313" key="4">
    <source>
        <dbReference type="EMBL" id="OZV71149.1"/>
    </source>
</evidence>
<dbReference type="InterPro" id="IPR035914">
    <property type="entry name" value="Sperma_CUB_dom_sf"/>
</dbReference>
<feature type="domain" description="PKD" evidence="3">
    <location>
        <begin position="153"/>
        <end position="241"/>
    </location>
</feature>
<feature type="chain" id="PRO_5012854130" description="PKD domain-containing protein" evidence="2">
    <location>
        <begin position="19"/>
        <end position="1010"/>
    </location>
</feature>
<dbReference type="InterPro" id="IPR049804">
    <property type="entry name" value="Choice_anch_L"/>
</dbReference>
<name>A0A265V0S3_9FLAO</name>
<proteinExistence type="predicted"/>
<comment type="caution">
    <text evidence="4">The sequence shown here is derived from an EMBL/GenBank/DDBJ whole genome shotgun (WGS) entry which is preliminary data.</text>
</comment>
<dbReference type="CDD" id="cd00146">
    <property type="entry name" value="PKD"/>
    <property type="match status" value="1"/>
</dbReference>
<dbReference type="AlphaFoldDB" id="A0A265V0S3"/>
<dbReference type="CDD" id="cd00041">
    <property type="entry name" value="CUB"/>
    <property type="match status" value="1"/>
</dbReference>
<evidence type="ECO:0000313" key="5">
    <source>
        <dbReference type="Proteomes" id="UP000216840"/>
    </source>
</evidence>
<evidence type="ECO:0000256" key="2">
    <source>
        <dbReference type="SAM" id="SignalP"/>
    </source>
</evidence>
<evidence type="ECO:0000256" key="1">
    <source>
        <dbReference type="ARBA" id="ARBA00023157"/>
    </source>
</evidence>
<feature type="signal peptide" evidence="2">
    <location>
        <begin position="1"/>
        <end position="18"/>
    </location>
</feature>
<dbReference type="InterPro" id="IPR013783">
    <property type="entry name" value="Ig-like_fold"/>
</dbReference>
<protein>
    <recommendedName>
        <fullName evidence="3">PKD domain-containing protein</fullName>
    </recommendedName>
</protein>
<dbReference type="EMBL" id="NGJN01000001">
    <property type="protein sequence ID" value="OZV71149.1"/>
    <property type="molecule type" value="Genomic_DNA"/>
</dbReference>
<dbReference type="NCBIfam" id="NF038133">
    <property type="entry name" value="choice_anch_L"/>
    <property type="match status" value="1"/>
</dbReference>
<dbReference type="SUPFAM" id="SSF49299">
    <property type="entry name" value="PKD domain"/>
    <property type="match status" value="1"/>
</dbReference>
<reference evidence="4 5" key="1">
    <citation type="submission" date="2017-05" db="EMBL/GenBank/DDBJ databases">
        <title>The draft genome sequence of Idiomarina salinarum WNB302.</title>
        <authorList>
            <person name="Sun Y."/>
            <person name="Chen B."/>
            <person name="Du Z."/>
        </authorList>
    </citation>
    <scope>NUCLEOTIDE SEQUENCE [LARGE SCALE GENOMIC DNA]</scope>
    <source>
        <strain evidence="4 5">WNB302</strain>
    </source>
</reference>
<dbReference type="InterPro" id="IPR022409">
    <property type="entry name" value="PKD/Chitinase_dom"/>
</dbReference>
<sequence>MKSIFSLLFLIIAVAVQSQDLSMQDGTFNRCEPSKFFDSGGEFGNYDDDENLTTTICPLNANEFTVVNFLSFNTQFNIDILTVYDGDSDAAPVLGTFSGMFNPGTLQASPTNTSGCLTFVFSSNNAGNGSGWEAEIGCGRPCQVIDAAIENSVPMANASGVISILPGETINFQGNAVFSEDDSNATYNWDFGDSNTAVGQDVANTFDMQGTYTVTLTVTDDNPSGCSSTDTIEVFVLGPNVIVTQNEFTPEELIQDILINSECASVSNIIASTGINFSPTQPNGIGYFVSNGVDFPFEDGILLTSGDASRAGGPNVFLGDGDGFIWPGDLDLELATGIQSNNASFIQFDFVPLADNISFDFIMASEEYDMGGFECQFSDAFAFLLTDSNGNTTNLAVLPGTNTPILVTNIHPDNGVCGAANPQYFGEYTMPGGPPISFDGRTAVFTAQSAVIPGETYTIKLVIADDGDSNFDSGVFLRAGSFDLGGDLGEDVTIAAGTAECDGDTIILDTGITGANHTWFFNGTEIPAETDSILEVNETGTYSVDIVFTGVCQTSDSIFVEFRSSPTANNAQDIVICDTDGTAQFDLSENDSNVLGSQDPGDFIISYHLTEDDAINNFNPLPINYTNTSSPQTIWVRIADNSQFCFDVTSFQLLFSQININNNITPLQVCDDAQADGFTQFNLLEREDEVIGSNDPADVNVSFHLTLGDAQNDVLPLPDIYTNINAVNQTIFVRLETVSNEDCYNVTTLDLEVLSNPIANSVTAFEICGENNDGISVFDLLTKNNEVIGAQSDVTVSYHESLTDAISGTAALPSNFTNSVPFNQEIFIRVEDTISGCFDTTSLQLVVNPKPVINSVSPIVLCDINNPGDETEAFDLTLREADIIDGQTGVAIDFYPSVADANADTNKILGLYNNITNPQTVVAVLTDTTTGCTSNVPFELVVNRLPNVVAPTPLEVCDDGVPDGITLMDLGLKDAEVTGGDPDYSVSYHATPGDADLGQNALPVPYTNTV</sequence>
<accession>A0A265V0S3</accession>
<evidence type="ECO:0000259" key="3">
    <source>
        <dbReference type="PROSITE" id="PS50093"/>
    </source>
</evidence>
<dbReference type="RefSeq" id="WP_165764744.1">
    <property type="nucleotide sequence ID" value="NZ_NGJN01000001.1"/>
</dbReference>
<gene>
    <name evidence="4" type="ORF">CA834_03275</name>
</gene>
<organism evidence="4 5">
    <name type="scientific">Winogradskyella aurantia</name>
    <dbReference type="NCBI Taxonomy" id="1915063"/>
    <lineage>
        <taxon>Bacteria</taxon>
        <taxon>Pseudomonadati</taxon>
        <taxon>Bacteroidota</taxon>
        <taxon>Flavobacteriia</taxon>
        <taxon>Flavobacteriales</taxon>
        <taxon>Flavobacteriaceae</taxon>
        <taxon>Winogradskyella</taxon>
    </lineage>
</organism>
<dbReference type="SUPFAM" id="SSF49854">
    <property type="entry name" value="Spermadhesin, CUB domain"/>
    <property type="match status" value="1"/>
</dbReference>
<keyword evidence="2" id="KW-0732">Signal</keyword>
<dbReference type="Pfam" id="PF18911">
    <property type="entry name" value="PKD_4"/>
    <property type="match status" value="1"/>
</dbReference>
<dbReference type="SMART" id="SM00089">
    <property type="entry name" value="PKD"/>
    <property type="match status" value="1"/>
</dbReference>
<feature type="non-terminal residue" evidence="4">
    <location>
        <position position="1010"/>
    </location>
</feature>
<dbReference type="InterPro" id="IPR000601">
    <property type="entry name" value="PKD_dom"/>
</dbReference>
<keyword evidence="1" id="KW-1015">Disulfide bond</keyword>
<dbReference type="InterPro" id="IPR000859">
    <property type="entry name" value="CUB_dom"/>
</dbReference>
<dbReference type="InterPro" id="IPR035986">
    <property type="entry name" value="PKD_dom_sf"/>
</dbReference>
<dbReference type="Gene3D" id="2.60.40.10">
    <property type="entry name" value="Immunoglobulins"/>
    <property type="match status" value="1"/>
</dbReference>
<dbReference type="PROSITE" id="PS50093">
    <property type="entry name" value="PKD"/>
    <property type="match status" value="1"/>
</dbReference>
<dbReference type="Gene3D" id="2.60.120.290">
    <property type="entry name" value="Spermadhesin, CUB domain"/>
    <property type="match status" value="1"/>
</dbReference>
<keyword evidence="5" id="KW-1185">Reference proteome</keyword>
<dbReference type="Proteomes" id="UP000216840">
    <property type="component" value="Unassembled WGS sequence"/>
</dbReference>